<keyword evidence="10" id="KW-0408">Iron</keyword>
<evidence type="ECO:0000256" key="4">
    <source>
        <dbReference type="ARBA" id="ARBA00022475"/>
    </source>
</evidence>
<reference evidence="14 15" key="1">
    <citation type="submission" date="2016-10" db="EMBL/GenBank/DDBJ databases">
        <authorList>
            <person name="de Groot N.N."/>
        </authorList>
    </citation>
    <scope>NUCLEOTIDE SEQUENCE [LARGE SCALE GENOMIC DNA]</scope>
    <source>
        <strain evidence="14 15">CGMCC 1.9156</strain>
    </source>
</reference>
<feature type="domain" description="Cytochrome b561 bacterial/Ni-hydrogenase" evidence="13">
    <location>
        <begin position="11"/>
        <end position="202"/>
    </location>
</feature>
<dbReference type="InterPro" id="IPR016174">
    <property type="entry name" value="Di-haem_cyt_TM"/>
</dbReference>
<evidence type="ECO:0000259" key="13">
    <source>
        <dbReference type="Pfam" id="PF01292"/>
    </source>
</evidence>
<evidence type="ECO:0000256" key="1">
    <source>
        <dbReference type="ARBA" id="ARBA00004651"/>
    </source>
</evidence>
<sequence>MTSENNKIYLYPLWLRIWHGINALGIILLIITGIRLQYSDLRLLSMDFGTAVQMHNISGVVVTLNYFVFIIGNLVTPNKKYYRIKPKGLVKRVRKQANYYLSGLFKGEEAPFPISEKRKFNPLQKYAYIFVMYVFVPLAILTGIALLFPELIIEEVYAVSGVFLTALLHGSVGFLISVFLIIHLYVASIGKNPLDNFRSIVNGYHDVHPKEEDPKEKK</sequence>
<evidence type="ECO:0000256" key="9">
    <source>
        <dbReference type="ARBA" id="ARBA00022989"/>
    </source>
</evidence>
<dbReference type="STRING" id="655355.SAMN05216283_104101"/>
<keyword evidence="6 12" id="KW-0812">Transmembrane</keyword>
<evidence type="ECO:0000256" key="3">
    <source>
        <dbReference type="ARBA" id="ARBA00022448"/>
    </source>
</evidence>
<dbReference type="GO" id="GO:0020037">
    <property type="term" value="F:heme binding"/>
    <property type="evidence" value="ECO:0007669"/>
    <property type="project" value="TreeGrafter"/>
</dbReference>
<comment type="similarity">
    <text evidence="2">Belongs to the HupC/HyaC/HydC family.</text>
</comment>
<feature type="transmembrane region" description="Helical" evidence="12">
    <location>
        <begin position="12"/>
        <end position="34"/>
    </location>
</feature>
<dbReference type="SUPFAM" id="SSF81342">
    <property type="entry name" value="Transmembrane di-heme cytochromes"/>
    <property type="match status" value="1"/>
</dbReference>
<dbReference type="PRINTS" id="PR00161">
    <property type="entry name" value="NIHGNASECYTB"/>
</dbReference>
<dbReference type="GO" id="GO:0009055">
    <property type="term" value="F:electron transfer activity"/>
    <property type="evidence" value="ECO:0007669"/>
    <property type="project" value="InterPro"/>
</dbReference>
<accession>A0A1I2HIZ9</accession>
<feature type="transmembrane region" description="Helical" evidence="12">
    <location>
        <begin position="160"/>
        <end position="186"/>
    </location>
</feature>
<dbReference type="Gene3D" id="1.20.950.20">
    <property type="entry name" value="Transmembrane di-heme cytochromes, Chain C"/>
    <property type="match status" value="1"/>
</dbReference>
<keyword evidence="8" id="KW-0249">Electron transport</keyword>
<keyword evidence="11 12" id="KW-0472">Membrane</keyword>
<proteinExistence type="inferred from homology"/>
<name>A0A1I2HIZ9_9BACT</name>
<evidence type="ECO:0000256" key="2">
    <source>
        <dbReference type="ARBA" id="ARBA00008622"/>
    </source>
</evidence>
<feature type="transmembrane region" description="Helical" evidence="12">
    <location>
        <begin position="126"/>
        <end position="148"/>
    </location>
</feature>
<keyword evidence="9 12" id="KW-1133">Transmembrane helix</keyword>
<dbReference type="EMBL" id="FONW01000004">
    <property type="protein sequence ID" value="SFF29260.1"/>
    <property type="molecule type" value="Genomic_DNA"/>
</dbReference>
<feature type="transmembrane region" description="Helical" evidence="12">
    <location>
        <begin position="54"/>
        <end position="75"/>
    </location>
</feature>
<evidence type="ECO:0000313" key="14">
    <source>
        <dbReference type="EMBL" id="SFF29260.1"/>
    </source>
</evidence>
<dbReference type="PANTHER" id="PTHR30485:SF1">
    <property type="entry name" value="CYTOCHROME YDHU-RELATED"/>
    <property type="match status" value="1"/>
</dbReference>
<evidence type="ECO:0000313" key="15">
    <source>
        <dbReference type="Proteomes" id="UP000198964"/>
    </source>
</evidence>
<dbReference type="GO" id="GO:0022904">
    <property type="term" value="P:respiratory electron transport chain"/>
    <property type="evidence" value="ECO:0007669"/>
    <property type="project" value="InterPro"/>
</dbReference>
<dbReference type="InterPro" id="IPR000516">
    <property type="entry name" value="Ni-dep_Hydgase_cyt-B"/>
</dbReference>
<protein>
    <submittedName>
        <fullName evidence="14">Thiosulfate reductase cytochrome b subunit</fullName>
    </submittedName>
</protein>
<evidence type="ECO:0000256" key="11">
    <source>
        <dbReference type="ARBA" id="ARBA00023136"/>
    </source>
</evidence>
<dbReference type="PANTHER" id="PTHR30485">
    <property type="entry name" value="NI/FE-HYDROGENASE 1 B-TYPE CYTOCHROME SUBUNIT"/>
    <property type="match status" value="1"/>
</dbReference>
<dbReference type="Proteomes" id="UP000198964">
    <property type="component" value="Unassembled WGS sequence"/>
</dbReference>
<evidence type="ECO:0000256" key="8">
    <source>
        <dbReference type="ARBA" id="ARBA00022982"/>
    </source>
</evidence>
<keyword evidence="3" id="KW-0813">Transport</keyword>
<evidence type="ECO:0000256" key="5">
    <source>
        <dbReference type="ARBA" id="ARBA00022617"/>
    </source>
</evidence>
<keyword evidence="5" id="KW-0349">Heme</keyword>
<dbReference type="AlphaFoldDB" id="A0A1I2HIZ9"/>
<evidence type="ECO:0000256" key="10">
    <source>
        <dbReference type="ARBA" id="ARBA00023004"/>
    </source>
</evidence>
<comment type="subcellular location">
    <subcellularLocation>
        <location evidence="1">Cell membrane</location>
        <topology evidence="1">Multi-pass membrane protein</topology>
    </subcellularLocation>
</comment>
<evidence type="ECO:0000256" key="6">
    <source>
        <dbReference type="ARBA" id="ARBA00022692"/>
    </source>
</evidence>
<dbReference type="Pfam" id="PF01292">
    <property type="entry name" value="Ni_hydr_CYTB"/>
    <property type="match status" value="1"/>
</dbReference>
<keyword evidence="7" id="KW-0479">Metal-binding</keyword>
<keyword evidence="4" id="KW-1003">Cell membrane</keyword>
<gene>
    <name evidence="14" type="ORF">SAMN05216283_104101</name>
</gene>
<dbReference type="RefSeq" id="WP_093919787.1">
    <property type="nucleotide sequence ID" value="NZ_FONW01000004.1"/>
</dbReference>
<evidence type="ECO:0000256" key="7">
    <source>
        <dbReference type="ARBA" id="ARBA00022723"/>
    </source>
</evidence>
<keyword evidence="15" id="KW-1185">Reference proteome</keyword>
<evidence type="ECO:0000256" key="12">
    <source>
        <dbReference type="SAM" id="Phobius"/>
    </source>
</evidence>
<dbReference type="InterPro" id="IPR051542">
    <property type="entry name" value="Hydrogenase_cytochrome"/>
</dbReference>
<dbReference type="GO" id="GO:0005506">
    <property type="term" value="F:iron ion binding"/>
    <property type="evidence" value="ECO:0007669"/>
    <property type="project" value="InterPro"/>
</dbReference>
<organism evidence="14 15">
    <name type="scientific">Sunxiuqinia elliptica</name>
    <dbReference type="NCBI Taxonomy" id="655355"/>
    <lineage>
        <taxon>Bacteria</taxon>
        <taxon>Pseudomonadati</taxon>
        <taxon>Bacteroidota</taxon>
        <taxon>Bacteroidia</taxon>
        <taxon>Marinilabiliales</taxon>
        <taxon>Prolixibacteraceae</taxon>
        <taxon>Sunxiuqinia</taxon>
    </lineage>
</organism>
<dbReference type="InterPro" id="IPR011577">
    <property type="entry name" value="Cyt_b561_bac/Ni-Hgenase"/>
</dbReference>
<dbReference type="GO" id="GO:0005886">
    <property type="term" value="C:plasma membrane"/>
    <property type="evidence" value="ECO:0007669"/>
    <property type="project" value="UniProtKB-SubCell"/>
</dbReference>